<feature type="transmembrane region" description="Helical" evidence="10">
    <location>
        <begin position="311"/>
        <end position="332"/>
    </location>
</feature>
<feature type="domain" description="Sodium/calcium exchanger membrane region" evidence="11">
    <location>
        <begin position="27"/>
        <end position="181"/>
    </location>
</feature>
<keyword evidence="4 10" id="KW-0109">Calcium transport</keyword>
<dbReference type="GO" id="GO:0006874">
    <property type="term" value="P:intracellular calcium ion homeostasis"/>
    <property type="evidence" value="ECO:0007669"/>
    <property type="project" value="TreeGrafter"/>
</dbReference>
<protein>
    <recommendedName>
        <fullName evidence="10">Vacuolar calcium ion transporter</fullName>
    </recommendedName>
</protein>
<dbReference type="EMBL" id="ML742153">
    <property type="protein sequence ID" value="KAE8148620.1"/>
    <property type="molecule type" value="Genomic_DNA"/>
</dbReference>
<accession>A0A5N6TQN9</accession>
<proteinExistence type="inferred from homology"/>
<comment type="function">
    <text evidence="10">Has a role in promoting intracellular calcium ion sequestration via the exchange of calcium ions for hydrogen ions across the vacuolar membrane. Involved also in manganese ion homeostasis via its uptake into the vacuole.</text>
</comment>
<evidence type="ECO:0000256" key="8">
    <source>
        <dbReference type="ARBA" id="ARBA00023065"/>
    </source>
</evidence>
<keyword evidence="10" id="KW-0926">Vacuole</keyword>
<evidence type="ECO:0000256" key="6">
    <source>
        <dbReference type="ARBA" id="ARBA00022837"/>
    </source>
</evidence>
<comment type="subcellular location">
    <subcellularLocation>
        <location evidence="1">Endomembrane system</location>
        <topology evidence="1">Multi-pass membrane protein</topology>
    </subcellularLocation>
    <subcellularLocation>
        <location evidence="10">Vacuole membrane</location>
    </subcellularLocation>
</comment>
<keyword evidence="7 10" id="KW-1133">Transmembrane helix</keyword>
<feature type="transmembrane region" description="Helical" evidence="10">
    <location>
        <begin position="339"/>
        <end position="358"/>
    </location>
</feature>
<evidence type="ECO:0000256" key="5">
    <source>
        <dbReference type="ARBA" id="ARBA00022692"/>
    </source>
</evidence>
<keyword evidence="3 10" id="KW-0813">Transport</keyword>
<evidence type="ECO:0000313" key="12">
    <source>
        <dbReference type="EMBL" id="KAE8148620.1"/>
    </source>
</evidence>
<dbReference type="InterPro" id="IPR044880">
    <property type="entry name" value="NCX_ion-bd_dom_sf"/>
</dbReference>
<evidence type="ECO:0000256" key="3">
    <source>
        <dbReference type="ARBA" id="ARBA00022448"/>
    </source>
</evidence>
<keyword evidence="5 10" id="KW-0812">Transmembrane</keyword>
<dbReference type="Proteomes" id="UP000325780">
    <property type="component" value="Unassembled WGS sequence"/>
</dbReference>
<keyword evidence="13" id="KW-1185">Reference proteome</keyword>
<name>A0A5N6TQN9_ASPAV</name>
<keyword evidence="10" id="KW-0050">Antiport</keyword>
<dbReference type="Pfam" id="PF01699">
    <property type="entry name" value="Na_Ca_ex"/>
    <property type="match status" value="2"/>
</dbReference>
<evidence type="ECO:0000256" key="2">
    <source>
        <dbReference type="ARBA" id="ARBA00008170"/>
    </source>
</evidence>
<dbReference type="GO" id="GO:0000329">
    <property type="term" value="C:fungal-type vacuole membrane"/>
    <property type="evidence" value="ECO:0007669"/>
    <property type="project" value="TreeGrafter"/>
</dbReference>
<dbReference type="PANTHER" id="PTHR31503">
    <property type="entry name" value="VACUOLAR CALCIUM ION TRANSPORTER"/>
    <property type="match status" value="1"/>
</dbReference>
<evidence type="ECO:0000256" key="4">
    <source>
        <dbReference type="ARBA" id="ARBA00022568"/>
    </source>
</evidence>
<feature type="transmembrane region" description="Helical" evidence="10">
    <location>
        <begin position="161"/>
        <end position="179"/>
    </location>
</feature>
<keyword evidence="6 10" id="KW-0106">Calcium</keyword>
<sequence length="359" mass="38136">MIKPTINTLLICLPLGITAALLEWNTIWISTFNFLAILPLCAIVSDASDTLSESVGELLGGLISATFGNAVELSTGILAITDGDAYFAQSVMIGSILSDILLVFGACLISASYSKHIMYFNAAMTDSLSSLMVVTAVALILPSVLYANFTSLDLGDEILGFSRGTAAVLLILYAGYLYFQLGTHAHLFEQPKDDNEIKDSEDKGEAHPDIPTTVAKLLASIVAIVTCSHLFLASVPATAAATHISKTFIATILIPITSNSTEGAAVIAASFGGGDVNNAIAIIVGSILQIGLFAIPFLVMFGWAIGVPVTLYFETFHTLVLFFAILVVNQVLKDAKYTYLHGSMLIGFYAILALAFYVR</sequence>
<keyword evidence="8 10" id="KW-0406">Ion transport</keyword>
<dbReference type="NCBIfam" id="TIGR00378">
    <property type="entry name" value="cax"/>
    <property type="match status" value="1"/>
</dbReference>
<dbReference type="OrthoDB" id="1699231at2759"/>
<reference evidence="12 13" key="1">
    <citation type="submission" date="2019-04" db="EMBL/GenBank/DDBJ databases">
        <title>Friends and foes A comparative genomics study of 23 Aspergillus species from section Flavi.</title>
        <authorList>
            <consortium name="DOE Joint Genome Institute"/>
            <person name="Kjaerbolling I."/>
            <person name="Vesth T."/>
            <person name="Frisvad J.C."/>
            <person name="Nybo J.L."/>
            <person name="Theobald S."/>
            <person name="Kildgaard S."/>
            <person name="Isbrandt T."/>
            <person name="Kuo A."/>
            <person name="Sato A."/>
            <person name="Lyhne E.K."/>
            <person name="Kogle M.E."/>
            <person name="Wiebenga A."/>
            <person name="Kun R.S."/>
            <person name="Lubbers R.J."/>
            <person name="Makela M.R."/>
            <person name="Barry K."/>
            <person name="Chovatia M."/>
            <person name="Clum A."/>
            <person name="Daum C."/>
            <person name="Haridas S."/>
            <person name="He G."/>
            <person name="LaButti K."/>
            <person name="Lipzen A."/>
            <person name="Mondo S."/>
            <person name="Riley R."/>
            <person name="Salamov A."/>
            <person name="Simmons B.A."/>
            <person name="Magnuson J.K."/>
            <person name="Henrissat B."/>
            <person name="Mortensen U.H."/>
            <person name="Larsen T.O."/>
            <person name="Devries R.P."/>
            <person name="Grigoriev I.V."/>
            <person name="Machida M."/>
            <person name="Baker S.E."/>
            <person name="Andersen M.R."/>
        </authorList>
    </citation>
    <scope>NUCLEOTIDE SEQUENCE [LARGE SCALE GENOMIC DNA]</scope>
    <source>
        <strain evidence="12 13">IBT 18842</strain>
    </source>
</reference>
<evidence type="ECO:0000313" key="13">
    <source>
        <dbReference type="Proteomes" id="UP000325780"/>
    </source>
</evidence>
<dbReference type="GO" id="GO:0015369">
    <property type="term" value="F:calcium:proton antiporter activity"/>
    <property type="evidence" value="ECO:0007669"/>
    <property type="project" value="UniProtKB-UniRule"/>
</dbReference>
<keyword evidence="9 10" id="KW-0472">Membrane</keyword>
<dbReference type="GO" id="GO:0012505">
    <property type="term" value="C:endomembrane system"/>
    <property type="evidence" value="ECO:0007669"/>
    <property type="project" value="UniProtKB-SubCell"/>
</dbReference>
<evidence type="ECO:0000259" key="11">
    <source>
        <dbReference type="Pfam" id="PF01699"/>
    </source>
</evidence>
<dbReference type="InterPro" id="IPR004713">
    <property type="entry name" value="CaH_exchang"/>
</dbReference>
<feature type="transmembrane region" description="Helical" evidence="10">
    <location>
        <begin position="130"/>
        <end position="149"/>
    </location>
</feature>
<feature type="transmembrane region" description="Helical" evidence="10">
    <location>
        <begin position="279"/>
        <end position="305"/>
    </location>
</feature>
<dbReference type="Gene3D" id="1.20.1420.30">
    <property type="entry name" value="NCX, central ion-binding region"/>
    <property type="match status" value="1"/>
</dbReference>
<dbReference type="AlphaFoldDB" id="A0A5N6TQN9"/>
<comment type="caution">
    <text evidence="10">Lacks conserved residue(s) required for the propagation of feature annotation.</text>
</comment>
<evidence type="ECO:0000256" key="1">
    <source>
        <dbReference type="ARBA" id="ARBA00004127"/>
    </source>
</evidence>
<gene>
    <name evidence="12" type="ORF">BDV25DRAFT_157965</name>
</gene>
<organism evidence="12 13">
    <name type="scientific">Aspergillus avenaceus</name>
    <dbReference type="NCBI Taxonomy" id="36643"/>
    <lineage>
        <taxon>Eukaryota</taxon>
        <taxon>Fungi</taxon>
        <taxon>Dikarya</taxon>
        <taxon>Ascomycota</taxon>
        <taxon>Pezizomycotina</taxon>
        <taxon>Eurotiomycetes</taxon>
        <taxon>Eurotiomycetidae</taxon>
        <taxon>Eurotiales</taxon>
        <taxon>Aspergillaceae</taxon>
        <taxon>Aspergillus</taxon>
        <taxon>Aspergillus subgen. Circumdati</taxon>
    </lineage>
</organism>
<feature type="domain" description="Sodium/calcium exchanger membrane region" evidence="11">
    <location>
        <begin position="217"/>
        <end position="357"/>
    </location>
</feature>
<comment type="similarity">
    <text evidence="2 10">Belongs to the Ca(2+):cation antiporter (CaCA) (TC 2.A.19) family.</text>
</comment>
<evidence type="ECO:0000256" key="10">
    <source>
        <dbReference type="RuleBase" id="RU365028"/>
    </source>
</evidence>
<dbReference type="PANTHER" id="PTHR31503:SF22">
    <property type="entry name" value="VACUOLAR CALCIUM ION TRANSPORTER"/>
    <property type="match status" value="1"/>
</dbReference>
<dbReference type="InterPro" id="IPR004798">
    <property type="entry name" value="CAX-like"/>
</dbReference>
<evidence type="ECO:0000256" key="9">
    <source>
        <dbReference type="ARBA" id="ARBA00023136"/>
    </source>
</evidence>
<dbReference type="InterPro" id="IPR004837">
    <property type="entry name" value="NaCa_Exmemb"/>
</dbReference>
<feature type="transmembrane region" description="Helical" evidence="10">
    <location>
        <begin position="86"/>
        <end position="109"/>
    </location>
</feature>
<evidence type="ECO:0000256" key="7">
    <source>
        <dbReference type="ARBA" id="ARBA00022989"/>
    </source>
</evidence>